<protein>
    <submittedName>
        <fullName evidence="1">Uncharacterized protein</fullName>
    </submittedName>
</protein>
<keyword evidence="2" id="KW-1185">Reference proteome</keyword>
<name>A0A3N4JP04_9PEZI</name>
<evidence type="ECO:0000313" key="2">
    <source>
        <dbReference type="Proteomes" id="UP000276215"/>
    </source>
</evidence>
<sequence length="70" mass="7717">MKTWGIWGLLSRFAGPPFADCCRPFADRDCRPFGPPIPAIHSPPFLHLPFQPPTPALINQIACEANARSC</sequence>
<dbReference type="AlphaFoldDB" id="A0A3N4JP04"/>
<accession>A0A3N4JP04</accession>
<dbReference type="EMBL" id="ML120395">
    <property type="protein sequence ID" value="RPA98511.1"/>
    <property type="molecule type" value="Genomic_DNA"/>
</dbReference>
<proteinExistence type="predicted"/>
<organism evidence="1 2">
    <name type="scientific">Choiromyces venosus 120613-1</name>
    <dbReference type="NCBI Taxonomy" id="1336337"/>
    <lineage>
        <taxon>Eukaryota</taxon>
        <taxon>Fungi</taxon>
        <taxon>Dikarya</taxon>
        <taxon>Ascomycota</taxon>
        <taxon>Pezizomycotina</taxon>
        <taxon>Pezizomycetes</taxon>
        <taxon>Pezizales</taxon>
        <taxon>Tuberaceae</taxon>
        <taxon>Choiromyces</taxon>
    </lineage>
</organism>
<evidence type="ECO:0000313" key="1">
    <source>
        <dbReference type="EMBL" id="RPA98511.1"/>
    </source>
</evidence>
<reference evidence="1 2" key="1">
    <citation type="journal article" date="2018" name="Nat. Ecol. Evol.">
        <title>Pezizomycetes genomes reveal the molecular basis of ectomycorrhizal truffle lifestyle.</title>
        <authorList>
            <person name="Murat C."/>
            <person name="Payen T."/>
            <person name="Noel B."/>
            <person name="Kuo A."/>
            <person name="Morin E."/>
            <person name="Chen J."/>
            <person name="Kohler A."/>
            <person name="Krizsan K."/>
            <person name="Balestrini R."/>
            <person name="Da Silva C."/>
            <person name="Montanini B."/>
            <person name="Hainaut M."/>
            <person name="Levati E."/>
            <person name="Barry K.W."/>
            <person name="Belfiori B."/>
            <person name="Cichocki N."/>
            <person name="Clum A."/>
            <person name="Dockter R.B."/>
            <person name="Fauchery L."/>
            <person name="Guy J."/>
            <person name="Iotti M."/>
            <person name="Le Tacon F."/>
            <person name="Lindquist E.A."/>
            <person name="Lipzen A."/>
            <person name="Malagnac F."/>
            <person name="Mello A."/>
            <person name="Molinier V."/>
            <person name="Miyauchi S."/>
            <person name="Poulain J."/>
            <person name="Riccioni C."/>
            <person name="Rubini A."/>
            <person name="Sitrit Y."/>
            <person name="Splivallo R."/>
            <person name="Traeger S."/>
            <person name="Wang M."/>
            <person name="Zifcakova L."/>
            <person name="Wipf D."/>
            <person name="Zambonelli A."/>
            <person name="Paolocci F."/>
            <person name="Nowrousian M."/>
            <person name="Ottonello S."/>
            <person name="Baldrian P."/>
            <person name="Spatafora J.W."/>
            <person name="Henrissat B."/>
            <person name="Nagy L.G."/>
            <person name="Aury J.M."/>
            <person name="Wincker P."/>
            <person name="Grigoriev I.V."/>
            <person name="Bonfante P."/>
            <person name="Martin F.M."/>
        </authorList>
    </citation>
    <scope>NUCLEOTIDE SEQUENCE [LARGE SCALE GENOMIC DNA]</scope>
    <source>
        <strain evidence="1 2">120613-1</strain>
    </source>
</reference>
<gene>
    <name evidence="1" type="ORF">L873DRAFT_1808141</name>
</gene>
<dbReference type="Proteomes" id="UP000276215">
    <property type="component" value="Unassembled WGS sequence"/>
</dbReference>